<dbReference type="RefSeq" id="XP_014151170.1">
    <property type="nucleotide sequence ID" value="XM_014295695.1"/>
</dbReference>
<feature type="region of interest" description="Disordered" evidence="1">
    <location>
        <begin position="1"/>
        <end position="40"/>
    </location>
</feature>
<evidence type="ECO:0000313" key="3">
    <source>
        <dbReference type="Proteomes" id="UP000054560"/>
    </source>
</evidence>
<feature type="compositionally biased region" description="Low complexity" evidence="1">
    <location>
        <begin position="60"/>
        <end position="73"/>
    </location>
</feature>
<feature type="compositionally biased region" description="Low complexity" evidence="1">
    <location>
        <begin position="15"/>
        <end position="25"/>
    </location>
</feature>
<sequence length="582" mass="64611">MTSIRRAFNSKSKDVQVPVGVDPVGRSIPEKVKSGRRVDDARTSMLQQFIRQFTPDRGSTSESQQKRSSSTRRISLKGRRGRSIHASREKVSGQPHTLEETMIDSDSTLKVIESLPKEVLLDKNRRKSFRDRIRSKSLYVKLPLEKKSSTPTKTTNSFINQTVTSAKTVEPSWVQNGIEAKKVKNVTTKVSKHDRVCKESPYATKGEQVYIVKLSGEDRKPKATAISTQAEIHLLKAYSSSSLLGSHAKPNMYNSSSLGGSLCSIDHFRIDSIQSPQRTRTDVNRSTRASAPMTLRPIARSNVLRSRSFRNPKATAISTQAEIHLLKAYSSSSLLDSHAKPNMYNSSSLGGSLCSIDHFRLDSIQSPQRTQTDVNCSTRASAPMTLRPIARSNVLRSRSFTGVSTSSDHSGADIPVDSFKIQRRPVTQLEKSASRNTSLEKERPVAASRPLVPDRFVFDEGIATPQIYPRLKKNSESTTHVSILSHDSLISNNTRSQPAKGTKVRINTSIAEVQTYGPQEYDRSASLHIKDTPGIEIYLELMKFKIDEMLVDPASKCNNNYHLASASGTHKTTLINMLADLQ</sequence>
<evidence type="ECO:0000313" key="2">
    <source>
        <dbReference type="EMBL" id="KNC77268.1"/>
    </source>
</evidence>
<name>A0A0L0FML1_9EUKA</name>
<accession>A0A0L0FML1</accession>
<gene>
    <name evidence="2" type="ORF">SARC_10270</name>
</gene>
<dbReference type="GeneID" id="25910774"/>
<reference evidence="2 3" key="1">
    <citation type="submission" date="2011-02" db="EMBL/GenBank/DDBJ databases">
        <title>The Genome Sequence of Sphaeroforma arctica JP610.</title>
        <authorList>
            <consortium name="The Broad Institute Genome Sequencing Platform"/>
            <person name="Russ C."/>
            <person name="Cuomo C."/>
            <person name="Young S.K."/>
            <person name="Zeng Q."/>
            <person name="Gargeya S."/>
            <person name="Alvarado L."/>
            <person name="Berlin A."/>
            <person name="Chapman S.B."/>
            <person name="Chen Z."/>
            <person name="Freedman E."/>
            <person name="Gellesch M."/>
            <person name="Goldberg J."/>
            <person name="Griggs A."/>
            <person name="Gujja S."/>
            <person name="Heilman E."/>
            <person name="Heiman D."/>
            <person name="Howarth C."/>
            <person name="Mehta T."/>
            <person name="Neiman D."/>
            <person name="Pearson M."/>
            <person name="Roberts A."/>
            <person name="Saif S."/>
            <person name="Shea T."/>
            <person name="Shenoy N."/>
            <person name="Sisk P."/>
            <person name="Stolte C."/>
            <person name="Sykes S."/>
            <person name="White J."/>
            <person name="Yandava C."/>
            <person name="Burger G."/>
            <person name="Gray M.W."/>
            <person name="Holland P.W.H."/>
            <person name="King N."/>
            <person name="Lang F.B.F."/>
            <person name="Roger A.J."/>
            <person name="Ruiz-Trillo I."/>
            <person name="Haas B."/>
            <person name="Nusbaum C."/>
            <person name="Birren B."/>
        </authorList>
    </citation>
    <scope>NUCLEOTIDE SEQUENCE [LARGE SCALE GENOMIC DNA]</scope>
    <source>
        <strain evidence="2 3">JP610</strain>
    </source>
</reference>
<protein>
    <submittedName>
        <fullName evidence="2">Uncharacterized protein</fullName>
    </submittedName>
</protein>
<proteinExistence type="predicted"/>
<keyword evidence="3" id="KW-1185">Reference proteome</keyword>
<feature type="region of interest" description="Disordered" evidence="1">
    <location>
        <begin position="53"/>
        <end position="94"/>
    </location>
</feature>
<feature type="compositionally biased region" description="Basic residues" evidence="1">
    <location>
        <begin position="74"/>
        <end position="85"/>
    </location>
</feature>
<evidence type="ECO:0000256" key="1">
    <source>
        <dbReference type="SAM" id="MobiDB-lite"/>
    </source>
</evidence>
<dbReference type="Proteomes" id="UP000054560">
    <property type="component" value="Unassembled WGS sequence"/>
</dbReference>
<dbReference type="EMBL" id="KQ242786">
    <property type="protein sequence ID" value="KNC77268.1"/>
    <property type="molecule type" value="Genomic_DNA"/>
</dbReference>
<dbReference type="AlphaFoldDB" id="A0A0L0FML1"/>
<feature type="compositionally biased region" description="Basic and acidic residues" evidence="1">
    <location>
        <begin position="28"/>
        <end position="40"/>
    </location>
</feature>
<feature type="region of interest" description="Disordered" evidence="1">
    <location>
        <begin position="401"/>
        <end position="446"/>
    </location>
</feature>
<organism evidence="2 3">
    <name type="scientific">Sphaeroforma arctica JP610</name>
    <dbReference type="NCBI Taxonomy" id="667725"/>
    <lineage>
        <taxon>Eukaryota</taxon>
        <taxon>Ichthyosporea</taxon>
        <taxon>Ichthyophonida</taxon>
        <taxon>Sphaeroforma</taxon>
    </lineage>
</organism>